<feature type="domain" description="LTD" evidence="3">
    <location>
        <begin position="413"/>
        <end position="559"/>
    </location>
</feature>
<feature type="domain" description="LTD" evidence="3">
    <location>
        <begin position="130"/>
        <end position="297"/>
    </location>
</feature>
<feature type="domain" description="SLH" evidence="2">
    <location>
        <begin position="1824"/>
        <end position="1887"/>
    </location>
</feature>
<organism evidence="4 5">
    <name type="scientific">Paenibacillus lutimineralis</name>
    <dbReference type="NCBI Taxonomy" id="2707005"/>
    <lineage>
        <taxon>Bacteria</taxon>
        <taxon>Bacillati</taxon>
        <taxon>Bacillota</taxon>
        <taxon>Bacilli</taxon>
        <taxon>Bacillales</taxon>
        <taxon>Paenibacillaceae</taxon>
        <taxon>Paenibacillus</taxon>
    </lineage>
</organism>
<evidence type="ECO:0000259" key="3">
    <source>
        <dbReference type="PROSITE" id="PS51841"/>
    </source>
</evidence>
<dbReference type="Proteomes" id="UP000270678">
    <property type="component" value="Chromosome"/>
</dbReference>
<dbReference type="Gene3D" id="3.60.21.10">
    <property type="match status" value="1"/>
</dbReference>
<dbReference type="Pfam" id="PF00395">
    <property type="entry name" value="SLH"/>
    <property type="match status" value="3"/>
</dbReference>
<dbReference type="KEGG" id="plut:EI981_22090"/>
<feature type="domain" description="SLH" evidence="2">
    <location>
        <begin position="1888"/>
        <end position="1946"/>
    </location>
</feature>
<dbReference type="PROSITE" id="PS51272">
    <property type="entry name" value="SLH"/>
    <property type="match status" value="3"/>
</dbReference>
<protein>
    <submittedName>
        <fullName evidence="4">Metallophosphoesterase</fullName>
    </submittedName>
</protein>
<dbReference type="EMBL" id="CP034346">
    <property type="protein sequence ID" value="AZS16884.1"/>
    <property type="molecule type" value="Genomic_DNA"/>
</dbReference>
<dbReference type="InterPro" id="IPR001322">
    <property type="entry name" value="Lamin_tail_dom"/>
</dbReference>
<feature type="compositionally biased region" description="Low complexity" evidence="1">
    <location>
        <begin position="1605"/>
        <end position="1623"/>
    </location>
</feature>
<dbReference type="InterPro" id="IPR001119">
    <property type="entry name" value="SLH_dom"/>
</dbReference>
<sequence length="2003" mass="222154">MKILVRGTRWISLLVMSCLLMGLVVPAGLAKAMDLQINHVPSAAYKQQDYMIDAAITSNGQTVTGAVYYAVDAQPQAPISLDWIADSTYQAVIPADSLEGQQLDYYIEVAEEGGSSIRSTGYHVELQDISGVPGGTNSSPDLLITELVPDTDNVSGSDAYEYVEVYNNTDKTIQFGQNYYFYYNNKDKWTPASNISIPAHSPIVFWVMNGVNETIDEKEFIRNFSAAADLVEGVNLFRINGNGGMANTASRNIQIRSAVDDTVIVSASYDKEHVSLNKGIVYQLPDTNRVDMVLLPTAGKTPATPGIVQDEQLTQRVEGTQPEIIHSPAGAVNVQDLEILATVKNLADGVNPIPEVQLLYKTPSQVRYTIVTMSNSGGEQYRATIPAATLAESRLDYKIRVRSTVESYSVKVNIPEFNADHAPQLLVTELVPNSTNVTGTSSDAYEFIEIYNNTDQPVNFNNYKIYYRYPDKGPGSDVKWASTNTNFKIPAQKSVVFWIVNSMNSGYTVEDFNNFYHTNLVLNDNLFQIQSDGMANSGSRGVVIKTNTGREISAAYYNSAILYDDGTAGDETKEDKTIEFKYPIDGSTTMIKISSGINAPTPGMVNPTQVPAVPVHVVPDTIEPDIEDMTGVTVVDQADTIHLQAFAKDDRQVASVQVFIKSDKQPEYVQHNLIEDYNDKLYHYKLTSADLIGRSYIEYYFVVSDGTNEITSSTVRVNVIGGPDHSPLRLNVKDGEVVHGEITLKGTAEQAGPDELQLRINGQALNEQDTFPALEQDAYFVFEANSVDYYFKNAITMGDPALKDKTILYTFMDPITSYTTLSFPIEASRLQLGEDNTIYIRAGSKSSPFDDRIEENKDDFEIKNVRLLLADGTEIWDPNYAVRDKEIKMGDSAGKQEWIGFRFNLSPELLKSKAYSWDTRKVADGEHSVELLHGTDKLTSTVIVDNTAPSIQATVEDGKEYRGEFTIDAIAEDHGAGIDRLDAKLDDQSIALPYATSSGKLKGAEHVLVLEAADKVGNKSQKTIRFSVPNENPNLPELISPQQGQEKVSLRPDLTVKVTDPTEDPMDVFFYRGYKYDGNRSEGFKGYKNASDTEPPKMMVPQGEQALTAQEYEDIRAVDGKYLVNDAVDQFPYQRYEITLDPSIKPSDQVDIVWNGHSLEGRKVSLYAWSEPAQQWEQLVYKIAGTEDFELSANVLVGDYMIKQAKANTIQIMIQDEIAASKSGPVSDDPYDFSFLWMSDTQYYSQDYPYIYQKNVEWIADNKDRIKLKYVIHTGDIVDKEYQEYQWLEADKDMKVLEDANIPYGVLAGNHDVGHQQNDYTNYWKYFGEDRFRKMPTFAGSYENNRGHYDLVSAGGNDFIIVYMGWGLGDKEIEWMNQVVAKYPERKAILALHEYLLVSNNRAPIADQIFEKVIKPNKNVIAALSGHYHDAQLKIDELDDNGDGISDRKVYQMLADYQGAEEGGLGYIRLMQFDMKNNKLHMKTYSPYLDDYNYYDPEVYPGKDEFSLDLDLQPKTKRVATDYIGVKVYTDQLIGQKAQVESGANASVVWSGLTSDRYYQWYVRANDEFSGSATSDIWGFYTGSVTDPGRPDPNPEPKPDPTPNPGTTTPGAGNNGGIAPNPGSSSQLKDGVIVAEAGKDGTYSVSKPVLEQALQTADGTILIQLQEAGEAAKLDLDTAVLGQLQERKLTIRVEAGSVSLTIPATSLTSDAIEADKVTLYIETITNASLQTDLQKILNSNADYRSTDLVYILRMVAVKAGQEIPIERLGGPVKVERTLAPEQLNWDYADIYRISGGQAAYLGGTFDKGSLEFTTDQLSSFAVLEYHKAFADVAGTWAQEFIQKLTAKHVITGVDSQHFQPNQKISRADFVTLLVRASGLQAKEGASPFNDVASNAYYGGYVTVASELGLIQGSGGAFRPQAEITREEAAVVIDRWMSYLHKSSAGTVDTVFKDSAEISAWAKEAVNRLQTQNVINGKGNHQFDPQGELTRAEVAKIIYVAMNQ</sequence>
<name>A0A3S9V2U8_9BACL</name>
<gene>
    <name evidence="4" type="ORF">EI981_22090</name>
</gene>
<dbReference type="PANTHER" id="PTHR43143">
    <property type="entry name" value="METALLOPHOSPHOESTERASE, CALCINEURIN SUPERFAMILY"/>
    <property type="match status" value="1"/>
</dbReference>
<feature type="compositionally biased region" description="Basic and acidic residues" evidence="1">
    <location>
        <begin position="1589"/>
        <end position="1599"/>
    </location>
</feature>
<accession>A0A3S9V2U8</accession>
<evidence type="ECO:0000259" key="2">
    <source>
        <dbReference type="PROSITE" id="PS51272"/>
    </source>
</evidence>
<dbReference type="Pfam" id="PF00149">
    <property type="entry name" value="Metallophos"/>
    <property type="match status" value="1"/>
</dbReference>
<feature type="domain" description="SLH" evidence="2">
    <location>
        <begin position="1948"/>
        <end position="2003"/>
    </location>
</feature>
<dbReference type="PANTHER" id="PTHR43143:SF5">
    <property type="entry name" value="SECRETED PROTEIN"/>
    <property type="match status" value="1"/>
</dbReference>
<dbReference type="InterPro" id="IPR051918">
    <property type="entry name" value="STPP_CPPED1"/>
</dbReference>
<dbReference type="InterPro" id="IPR029052">
    <property type="entry name" value="Metallo-depent_PP-like"/>
</dbReference>
<dbReference type="SUPFAM" id="SSF56300">
    <property type="entry name" value="Metallo-dependent phosphatases"/>
    <property type="match status" value="1"/>
</dbReference>
<evidence type="ECO:0000256" key="1">
    <source>
        <dbReference type="SAM" id="MobiDB-lite"/>
    </source>
</evidence>
<keyword evidence="5" id="KW-1185">Reference proteome</keyword>
<dbReference type="GO" id="GO:0016787">
    <property type="term" value="F:hydrolase activity"/>
    <property type="evidence" value="ECO:0007669"/>
    <property type="project" value="InterPro"/>
</dbReference>
<evidence type="ECO:0000313" key="5">
    <source>
        <dbReference type="Proteomes" id="UP000270678"/>
    </source>
</evidence>
<dbReference type="PROSITE" id="PS51841">
    <property type="entry name" value="LTD"/>
    <property type="match status" value="2"/>
</dbReference>
<proteinExistence type="predicted"/>
<reference evidence="5" key="1">
    <citation type="submission" date="2018-12" db="EMBL/GenBank/DDBJ databases">
        <title>Complete genome sequence of Paenibacillus sp. MBLB1234.</title>
        <authorList>
            <person name="Nam Y.-D."/>
            <person name="Kang J."/>
            <person name="Chung W.-H."/>
            <person name="Park Y.S."/>
        </authorList>
    </citation>
    <scope>NUCLEOTIDE SEQUENCE [LARGE SCALE GENOMIC DNA]</scope>
    <source>
        <strain evidence="5">MBLB1234</strain>
    </source>
</reference>
<dbReference type="OrthoDB" id="9772095at2"/>
<feature type="region of interest" description="Disordered" evidence="1">
    <location>
        <begin position="1582"/>
        <end position="1628"/>
    </location>
</feature>
<feature type="region of interest" description="Disordered" evidence="1">
    <location>
        <begin position="1026"/>
        <end position="1047"/>
    </location>
</feature>
<evidence type="ECO:0000313" key="4">
    <source>
        <dbReference type="EMBL" id="AZS16884.1"/>
    </source>
</evidence>
<dbReference type="RefSeq" id="WP_127001927.1">
    <property type="nucleotide sequence ID" value="NZ_CP034346.1"/>
</dbReference>
<dbReference type="InterPro" id="IPR004843">
    <property type="entry name" value="Calcineurin-like_PHP"/>
</dbReference>